<evidence type="ECO:0000259" key="5">
    <source>
        <dbReference type="PROSITE" id="PS50042"/>
    </source>
</evidence>
<evidence type="ECO:0000256" key="3">
    <source>
        <dbReference type="ARBA" id="ARBA00023163"/>
    </source>
</evidence>
<organism evidence="6 7">
    <name type="scientific">Pedobacter hiemivivus</name>
    <dbReference type="NCBI Taxonomy" id="2530454"/>
    <lineage>
        <taxon>Bacteria</taxon>
        <taxon>Pseudomonadati</taxon>
        <taxon>Bacteroidota</taxon>
        <taxon>Sphingobacteriia</taxon>
        <taxon>Sphingobacteriales</taxon>
        <taxon>Sphingobacteriaceae</taxon>
        <taxon>Pedobacter</taxon>
    </lineage>
</organism>
<dbReference type="SUPFAM" id="SSF46689">
    <property type="entry name" value="Homeodomain-like"/>
    <property type="match status" value="1"/>
</dbReference>
<dbReference type="Pfam" id="PF12833">
    <property type="entry name" value="HTH_18"/>
    <property type="match status" value="1"/>
</dbReference>
<comment type="caution">
    <text evidence="6">The sequence shown here is derived from an EMBL/GenBank/DDBJ whole genome shotgun (WGS) entry which is preliminary data.</text>
</comment>
<proteinExistence type="predicted"/>
<keyword evidence="1" id="KW-0805">Transcription regulation</keyword>
<name>A0A4R0MV86_9SPHI</name>
<evidence type="ECO:0000313" key="6">
    <source>
        <dbReference type="EMBL" id="TCC91079.1"/>
    </source>
</evidence>
<dbReference type="OrthoDB" id="792939at2"/>
<dbReference type="PANTHER" id="PTHR43280">
    <property type="entry name" value="ARAC-FAMILY TRANSCRIPTIONAL REGULATOR"/>
    <property type="match status" value="1"/>
</dbReference>
<protein>
    <submittedName>
        <fullName evidence="6">Helix-turn-helix domain-containing protein</fullName>
    </submittedName>
</protein>
<dbReference type="GO" id="GO:0043565">
    <property type="term" value="F:sequence-specific DNA binding"/>
    <property type="evidence" value="ECO:0007669"/>
    <property type="project" value="InterPro"/>
</dbReference>
<dbReference type="CDD" id="cd00038">
    <property type="entry name" value="CAP_ED"/>
    <property type="match status" value="1"/>
</dbReference>
<keyword evidence="7" id="KW-1185">Reference proteome</keyword>
<feature type="domain" description="HTH araC/xylS-type" evidence="4">
    <location>
        <begin position="213"/>
        <end position="322"/>
    </location>
</feature>
<dbReference type="PROSITE" id="PS50042">
    <property type="entry name" value="CNMP_BINDING_3"/>
    <property type="match status" value="1"/>
</dbReference>
<dbReference type="AlphaFoldDB" id="A0A4R0MV86"/>
<dbReference type="PANTHER" id="PTHR43280:SF29">
    <property type="entry name" value="ARAC-FAMILY TRANSCRIPTIONAL REGULATOR"/>
    <property type="match status" value="1"/>
</dbReference>
<dbReference type="GO" id="GO:0003700">
    <property type="term" value="F:DNA-binding transcription factor activity"/>
    <property type="evidence" value="ECO:0007669"/>
    <property type="project" value="InterPro"/>
</dbReference>
<evidence type="ECO:0000259" key="4">
    <source>
        <dbReference type="PROSITE" id="PS01124"/>
    </source>
</evidence>
<dbReference type="InterPro" id="IPR000595">
    <property type="entry name" value="cNMP-bd_dom"/>
</dbReference>
<dbReference type="InterPro" id="IPR014710">
    <property type="entry name" value="RmlC-like_jellyroll"/>
</dbReference>
<keyword evidence="3" id="KW-0804">Transcription</keyword>
<dbReference type="Pfam" id="PF00027">
    <property type="entry name" value="cNMP_binding"/>
    <property type="match status" value="1"/>
</dbReference>
<accession>A0A4R0MV86</accession>
<sequence length="329" mass="37764">MSSTQKSSQEVVHEDIEAVIQLLSRVYPMSEALIQEFYDNIIALDLNKNDVLVEEGCICHYMYFIKKGALMGRATHNGKQIVTYISVENEFVSSISGLFGDNVSKEAIVAVEEVSLLAMHYDTLQRLFLSHFDLNFLFRVMVEQYYKDAQERTYIVRVGNAKERYLYFIKNKPGYLERLPLECVASLLDVKPLTLVKIQKQHALSLKKDEDTEALYRKIEEHIKVHETFRKQDISLSTLASELGISPNKLSSVLNHYYKLKFVDFINTYRVNYIKNLMASPEAIHHFTIEALAGNAGFASRSAFYTAFKKLVGMSPIQYARNIKSEKLV</sequence>
<evidence type="ECO:0000256" key="1">
    <source>
        <dbReference type="ARBA" id="ARBA00023015"/>
    </source>
</evidence>
<evidence type="ECO:0000256" key="2">
    <source>
        <dbReference type="ARBA" id="ARBA00023125"/>
    </source>
</evidence>
<dbReference type="Proteomes" id="UP000291117">
    <property type="component" value="Unassembled WGS sequence"/>
</dbReference>
<feature type="domain" description="Cyclic nucleotide-binding" evidence="5">
    <location>
        <begin position="25"/>
        <end position="128"/>
    </location>
</feature>
<dbReference type="InterPro" id="IPR009057">
    <property type="entry name" value="Homeodomain-like_sf"/>
</dbReference>
<dbReference type="SUPFAM" id="SSF51206">
    <property type="entry name" value="cAMP-binding domain-like"/>
    <property type="match status" value="1"/>
</dbReference>
<dbReference type="InterPro" id="IPR018060">
    <property type="entry name" value="HTH_AraC"/>
</dbReference>
<dbReference type="RefSeq" id="WP_131610817.1">
    <property type="nucleotide sequence ID" value="NZ_SJSM01000015.1"/>
</dbReference>
<dbReference type="EMBL" id="SJSM01000015">
    <property type="protein sequence ID" value="TCC91079.1"/>
    <property type="molecule type" value="Genomic_DNA"/>
</dbReference>
<dbReference type="InterPro" id="IPR018490">
    <property type="entry name" value="cNMP-bd_dom_sf"/>
</dbReference>
<evidence type="ECO:0000313" key="7">
    <source>
        <dbReference type="Proteomes" id="UP000291117"/>
    </source>
</evidence>
<dbReference type="SMART" id="SM00342">
    <property type="entry name" value="HTH_ARAC"/>
    <property type="match status" value="1"/>
</dbReference>
<gene>
    <name evidence="6" type="ORF">EZ444_19445</name>
</gene>
<dbReference type="Gene3D" id="1.10.10.60">
    <property type="entry name" value="Homeodomain-like"/>
    <property type="match status" value="2"/>
</dbReference>
<dbReference type="PROSITE" id="PS01124">
    <property type="entry name" value="HTH_ARAC_FAMILY_2"/>
    <property type="match status" value="1"/>
</dbReference>
<reference evidence="6 7" key="1">
    <citation type="submission" date="2019-02" db="EMBL/GenBank/DDBJ databases">
        <title>Pedobacter sp. RP-3-8 sp. nov., isolated from Arctic soil.</title>
        <authorList>
            <person name="Dahal R.H."/>
        </authorList>
    </citation>
    <scope>NUCLEOTIDE SEQUENCE [LARGE SCALE GENOMIC DNA]</scope>
    <source>
        <strain evidence="6 7">RP-3-8</strain>
    </source>
</reference>
<keyword evidence="2" id="KW-0238">DNA-binding</keyword>
<dbReference type="Gene3D" id="2.60.120.10">
    <property type="entry name" value="Jelly Rolls"/>
    <property type="match status" value="1"/>
</dbReference>